<feature type="non-terminal residue" evidence="1">
    <location>
        <position position="55"/>
    </location>
</feature>
<protein>
    <submittedName>
        <fullName evidence="1">Uncharacterized protein</fullName>
    </submittedName>
</protein>
<proteinExistence type="predicted"/>
<dbReference type="AlphaFoldDB" id="X1R0S2"/>
<sequence length="55" mass="6154">MATVNDKVELNYNMSDLIPFRLGPHELGNANLRQYGRCKLIQQFTAAGGQVYPCP</sequence>
<reference evidence="1" key="1">
    <citation type="journal article" date="2014" name="Front. Microbiol.">
        <title>High frequency of phylogenetically diverse reductive dehalogenase-homologous genes in deep subseafloor sedimentary metagenomes.</title>
        <authorList>
            <person name="Kawai M."/>
            <person name="Futagami T."/>
            <person name="Toyoda A."/>
            <person name="Takaki Y."/>
            <person name="Nishi S."/>
            <person name="Hori S."/>
            <person name="Arai W."/>
            <person name="Tsubouchi T."/>
            <person name="Morono Y."/>
            <person name="Uchiyama I."/>
            <person name="Ito T."/>
            <person name="Fujiyama A."/>
            <person name="Inagaki F."/>
            <person name="Takami H."/>
        </authorList>
    </citation>
    <scope>NUCLEOTIDE SEQUENCE</scope>
    <source>
        <strain evidence="1">Expedition CK06-06</strain>
    </source>
</reference>
<organism evidence="1">
    <name type="scientific">marine sediment metagenome</name>
    <dbReference type="NCBI Taxonomy" id="412755"/>
    <lineage>
        <taxon>unclassified sequences</taxon>
        <taxon>metagenomes</taxon>
        <taxon>ecological metagenomes</taxon>
    </lineage>
</organism>
<gene>
    <name evidence="1" type="ORF">S06H3_62539</name>
</gene>
<accession>X1R0S2</accession>
<comment type="caution">
    <text evidence="1">The sequence shown here is derived from an EMBL/GenBank/DDBJ whole genome shotgun (WGS) entry which is preliminary data.</text>
</comment>
<evidence type="ECO:0000313" key="1">
    <source>
        <dbReference type="EMBL" id="GAI49139.1"/>
    </source>
</evidence>
<dbReference type="EMBL" id="BARV01041267">
    <property type="protein sequence ID" value="GAI49139.1"/>
    <property type="molecule type" value="Genomic_DNA"/>
</dbReference>
<name>X1R0S2_9ZZZZ</name>